<evidence type="ECO:0000256" key="4">
    <source>
        <dbReference type="ARBA" id="ARBA00022857"/>
    </source>
</evidence>
<evidence type="ECO:0000256" key="12">
    <source>
        <dbReference type="ARBA" id="ARBA00049396"/>
    </source>
</evidence>
<sequence>MGSSMHVGVIGCSGRTGKVIVSALEQSSEYTLGPGFSRSSALTLSQVIAHNDVLVDFSHPLLTKEVVAHLLISPKPLIIGTTGFPGKCKEAHDSLEELTHIVPVVVCPNASLGAYIHKRLVMLLSQLCNPQFDIRIRETHHRYKKDSLSGTAQDLLDTIQQVKQEDWGEEYEVGQRDSSKKTIEVQSSRVGDIPGEHEVAFISSGEQILVRHTVFSRNVFGQGILSILDWLKTLNPQPGLYSLGDTLELVLRNEHCLLKKTTDH</sequence>
<dbReference type="UniPathway" id="UPA00034">
    <property type="reaction ID" value="UER00018"/>
</dbReference>
<evidence type="ECO:0000259" key="14">
    <source>
        <dbReference type="Pfam" id="PF01113"/>
    </source>
</evidence>
<evidence type="ECO:0000256" key="13">
    <source>
        <dbReference type="HAMAP-Rule" id="MF_00102"/>
    </source>
</evidence>
<dbReference type="GO" id="GO:0008839">
    <property type="term" value="F:4-hydroxy-tetrahydrodipicolinate reductase"/>
    <property type="evidence" value="ECO:0007669"/>
    <property type="project" value="UniProtKB-UniRule"/>
</dbReference>
<dbReference type="Gene3D" id="3.30.360.10">
    <property type="entry name" value="Dihydrodipicolinate Reductase, domain 2"/>
    <property type="match status" value="1"/>
</dbReference>
<comment type="function">
    <text evidence="13">Catalyzes the conversion of 4-hydroxy-tetrahydrodipicolinate (HTPA) to tetrahydrodipicolinate.</text>
</comment>
<keyword evidence="4 13" id="KW-0521">NADP</keyword>
<gene>
    <name evidence="13" type="primary">dapB</name>
    <name evidence="16" type="ORF">BN1224_DC9_CL_00710</name>
</gene>
<dbReference type="GO" id="GO:0050661">
    <property type="term" value="F:NADP binding"/>
    <property type="evidence" value="ECO:0007669"/>
    <property type="project" value="UniProtKB-UniRule"/>
</dbReference>
<comment type="caution">
    <text evidence="13">Lacks conserved residue(s) required for the propagation of feature annotation.</text>
</comment>
<dbReference type="EC" id="1.17.1.8" evidence="10 13"/>
<evidence type="ECO:0000259" key="15">
    <source>
        <dbReference type="Pfam" id="PF05173"/>
    </source>
</evidence>
<evidence type="ECO:0000256" key="3">
    <source>
        <dbReference type="ARBA" id="ARBA00022605"/>
    </source>
</evidence>
<proteinExistence type="inferred from homology"/>
<comment type="caution">
    <text evidence="13">Was originally thought to be a dihydrodipicolinate reductase (DHDPR), catalyzing the conversion of dihydrodipicolinate to tetrahydrodipicolinate. However, it was shown in E.coli that the substrate of the enzymatic reaction is not dihydrodipicolinate (DHDP) but in fact (2S,4S)-4-hydroxy-2,3,4,5-tetrahydrodipicolinic acid (HTPA), the product released by the DapA-catalyzed reaction.</text>
</comment>
<evidence type="ECO:0000256" key="10">
    <source>
        <dbReference type="ARBA" id="ARBA00038983"/>
    </source>
</evidence>
<evidence type="ECO:0000256" key="7">
    <source>
        <dbReference type="ARBA" id="ARBA00023027"/>
    </source>
</evidence>
<evidence type="ECO:0000256" key="6">
    <source>
        <dbReference type="ARBA" id="ARBA00023002"/>
    </source>
</evidence>
<comment type="similarity">
    <text evidence="1 13">Belongs to the DapB family.</text>
</comment>
<feature type="binding site" evidence="13">
    <location>
        <begin position="11"/>
        <end position="16"/>
    </location>
    <ligand>
        <name>NAD(+)</name>
        <dbReference type="ChEBI" id="CHEBI:57540"/>
    </ligand>
</feature>
<reference evidence="16" key="1">
    <citation type="submission" date="2015-05" db="EMBL/GenBank/DDBJ databases">
        <authorList>
            <person name="Rattei Thomas"/>
        </authorList>
    </citation>
    <scope>NUCLEOTIDE SEQUENCE</scope>
    <source>
        <strain evidence="16">DC9</strain>
    </source>
</reference>
<keyword evidence="8 13" id="KW-0457">Lysine biosynthesis</keyword>
<keyword evidence="7 13" id="KW-0520">NAD</keyword>
<dbReference type="InterPro" id="IPR036291">
    <property type="entry name" value="NAD(P)-bd_dom_sf"/>
</dbReference>
<dbReference type="NCBIfam" id="TIGR00036">
    <property type="entry name" value="dapB"/>
    <property type="match status" value="1"/>
</dbReference>
<dbReference type="PANTHER" id="PTHR20836">
    <property type="entry name" value="DIHYDRODIPICOLINATE REDUCTASE"/>
    <property type="match status" value="1"/>
</dbReference>
<keyword evidence="3 13" id="KW-0028">Amino-acid biosynthesis</keyword>
<name>A0A0F7X3Y4_CHLPN</name>
<dbReference type="AlphaFoldDB" id="A0A0F7X3Y4"/>
<dbReference type="Pfam" id="PF01113">
    <property type="entry name" value="DapB_N"/>
    <property type="match status" value="1"/>
</dbReference>
<dbReference type="GO" id="GO:0019877">
    <property type="term" value="P:diaminopimelate biosynthetic process"/>
    <property type="evidence" value="ECO:0007669"/>
    <property type="project" value="UniProtKB-UniRule"/>
</dbReference>
<dbReference type="InterPro" id="IPR000846">
    <property type="entry name" value="DapB_N"/>
</dbReference>
<dbReference type="SUPFAM" id="SSF55347">
    <property type="entry name" value="Glyceraldehyde-3-phosphate dehydrogenase-like, C-terminal domain"/>
    <property type="match status" value="1"/>
</dbReference>
<evidence type="ECO:0000256" key="11">
    <source>
        <dbReference type="ARBA" id="ARBA00049080"/>
    </source>
</evidence>
<dbReference type="Gene3D" id="3.40.50.720">
    <property type="entry name" value="NAD(P)-binding Rossmann-like Domain"/>
    <property type="match status" value="1"/>
</dbReference>
<feature type="active site" description="Proton donor" evidence="13">
    <location>
        <position position="144"/>
    </location>
</feature>
<evidence type="ECO:0000256" key="1">
    <source>
        <dbReference type="ARBA" id="ARBA00006642"/>
    </source>
</evidence>
<dbReference type="GO" id="GO:0009089">
    <property type="term" value="P:lysine biosynthetic process via diaminopimelate"/>
    <property type="evidence" value="ECO:0007669"/>
    <property type="project" value="UniProtKB-UniRule"/>
</dbReference>
<keyword evidence="5 13" id="KW-0220">Diaminopimelate biosynthesis</keyword>
<comment type="pathway">
    <text evidence="9 13">Amino-acid biosynthesis; L-lysine biosynthesis via DAP pathway; (S)-tetrahydrodipicolinate from L-aspartate: step 4/4.</text>
</comment>
<feature type="domain" description="Dihydrodipicolinate reductase N-terminal" evidence="14">
    <location>
        <begin position="5"/>
        <end position="109"/>
    </location>
</feature>
<organism evidence="16">
    <name type="scientific">Chlamydia pneumoniae</name>
    <name type="common">Chlamydophila pneumoniae</name>
    <dbReference type="NCBI Taxonomy" id="83558"/>
    <lineage>
        <taxon>Bacteria</taxon>
        <taxon>Pseudomonadati</taxon>
        <taxon>Chlamydiota</taxon>
        <taxon>Chlamydiia</taxon>
        <taxon>Chlamydiales</taxon>
        <taxon>Chlamydiaceae</taxon>
        <taxon>Chlamydia/Chlamydophila group</taxon>
        <taxon>Chlamydia</taxon>
    </lineage>
</organism>
<comment type="catalytic activity">
    <reaction evidence="11 13">
        <text>(S)-2,3,4,5-tetrahydrodipicolinate + NADP(+) + H2O = (2S,4S)-4-hydroxy-2,3,4,5-tetrahydrodipicolinate + NADPH + H(+)</text>
        <dbReference type="Rhea" id="RHEA:35331"/>
        <dbReference type="ChEBI" id="CHEBI:15377"/>
        <dbReference type="ChEBI" id="CHEBI:15378"/>
        <dbReference type="ChEBI" id="CHEBI:16845"/>
        <dbReference type="ChEBI" id="CHEBI:57783"/>
        <dbReference type="ChEBI" id="CHEBI:58349"/>
        <dbReference type="ChEBI" id="CHEBI:67139"/>
        <dbReference type="EC" id="1.17.1.8"/>
    </reaction>
</comment>
<dbReference type="InterPro" id="IPR023940">
    <property type="entry name" value="DHDPR_bac"/>
</dbReference>
<evidence type="ECO:0000256" key="8">
    <source>
        <dbReference type="ARBA" id="ARBA00023154"/>
    </source>
</evidence>
<dbReference type="CDD" id="cd02274">
    <property type="entry name" value="DHDPR_N"/>
    <property type="match status" value="1"/>
</dbReference>
<evidence type="ECO:0000313" key="16">
    <source>
        <dbReference type="EMBL" id="CRI43187.1"/>
    </source>
</evidence>
<accession>A0A0F7X3Y4</accession>
<dbReference type="InterPro" id="IPR022663">
    <property type="entry name" value="DapB_C"/>
</dbReference>
<comment type="subcellular location">
    <subcellularLocation>
        <location evidence="13">Cytoplasm</location>
    </subcellularLocation>
</comment>
<dbReference type="GO" id="GO:0051287">
    <property type="term" value="F:NAD binding"/>
    <property type="evidence" value="ECO:0007669"/>
    <property type="project" value="UniProtKB-UniRule"/>
</dbReference>
<feature type="domain" description="Dihydrodipicolinate reductase C-terminal" evidence="15">
    <location>
        <begin position="113"/>
        <end position="247"/>
    </location>
</feature>
<dbReference type="GO" id="GO:0016726">
    <property type="term" value="F:oxidoreductase activity, acting on CH or CH2 groups, NAD or NADP as acceptor"/>
    <property type="evidence" value="ECO:0007669"/>
    <property type="project" value="UniProtKB-UniRule"/>
</dbReference>
<evidence type="ECO:0000256" key="2">
    <source>
        <dbReference type="ARBA" id="ARBA00022490"/>
    </source>
</evidence>
<keyword evidence="2 13" id="KW-0963">Cytoplasm</keyword>
<dbReference type="HAMAP" id="MF_00102">
    <property type="entry name" value="DapB"/>
    <property type="match status" value="1"/>
</dbReference>
<feature type="binding site" evidence="13">
    <location>
        <begin position="80"/>
        <end position="82"/>
    </location>
    <ligand>
        <name>NAD(+)</name>
        <dbReference type="ChEBI" id="CHEBI:57540"/>
    </ligand>
</feature>
<dbReference type="PROSITE" id="PS01298">
    <property type="entry name" value="DAPB"/>
    <property type="match status" value="1"/>
</dbReference>
<feature type="active site" description="Proton donor/acceptor" evidence="13">
    <location>
        <position position="140"/>
    </location>
</feature>
<feature type="binding site" evidence="13">
    <location>
        <begin position="150"/>
        <end position="151"/>
    </location>
    <ligand>
        <name>(S)-2,3,4,5-tetrahydrodipicolinate</name>
        <dbReference type="ChEBI" id="CHEBI:16845"/>
    </ligand>
</feature>
<dbReference type="EMBL" id="LN847065">
    <property type="protein sequence ID" value="CRI43187.1"/>
    <property type="molecule type" value="Genomic_DNA"/>
</dbReference>
<evidence type="ECO:0000256" key="5">
    <source>
        <dbReference type="ARBA" id="ARBA00022915"/>
    </source>
</evidence>
<dbReference type="Pfam" id="PF05173">
    <property type="entry name" value="DapB_C"/>
    <property type="match status" value="1"/>
</dbReference>
<keyword evidence="6 13" id="KW-0560">Oxidoreductase</keyword>
<dbReference type="GO" id="GO:0005829">
    <property type="term" value="C:cytosol"/>
    <property type="evidence" value="ECO:0007669"/>
    <property type="project" value="TreeGrafter"/>
</dbReference>
<feature type="binding site" evidence="13">
    <location>
        <position position="141"/>
    </location>
    <ligand>
        <name>(S)-2,3,4,5-tetrahydrodipicolinate</name>
        <dbReference type="ChEBI" id="CHEBI:16845"/>
    </ligand>
</feature>
<evidence type="ECO:0000256" key="9">
    <source>
        <dbReference type="ARBA" id="ARBA00037922"/>
    </source>
</evidence>
<dbReference type="PIRSF" id="PIRSF000161">
    <property type="entry name" value="DHPR"/>
    <property type="match status" value="1"/>
</dbReference>
<dbReference type="SUPFAM" id="SSF51735">
    <property type="entry name" value="NAD(P)-binding Rossmann-fold domains"/>
    <property type="match status" value="1"/>
</dbReference>
<protein>
    <recommendedName>
        <fullName evidence="10 13">4-hydroxy-tetrahydrodipicolinate reductase</fullName>
        <shortName evidence="13">HTPA reductase</shortName>
        <ecNumber evidence="10 13">1.17.1.8</ecNumber>
    </recommendedName>
</protein>
<comment type="subunit">
    <text evidence="13">Homotetramer.</text>
</comment>
<dbReference type="InterPro" id="IPR022664">
    <property type="entry name" value="DapB_N_CS"/>
</dbReference>
<comment type="catalytic activity">
    <reaction evidence="12 13">
        <text>(S)-2,3,4,5-tetrahydrodipicolinate + NAD(+) + H2O = (2S,4S)-4-hydroxy-2,3,4,5-tetrahydrodipicolinate + NADH + H(+)</text>
        <dbReference type="Rhea" id="RHEA:35323"/>
        <dbReference type="ChEBI" id="CHEBI:15377"/>
        <dbReference type="ChEBI" id="CHEBI:15378"/>
        <dbReference type="ChEBI" id="CHEBI:16845"/>
        <dbReference type="ChEBI" id="CHEBI:57540"/>
        <dbReference type="ChEBI" id="CHEBI:57945"/>
        <dbReference type="ChEBI" id="CHEBI:67139"/>
        <dbReference type="EC" id="1.17.1.8"/>
    </reaction>
</comment>
<dbReference type="PANTHER" id="PTHR20836:SF0">
    <property type="entry name" value="4-HYDROXY-TETRAHYDRODIPICOLINATE REDUCTASE 1, CHLOROPLASTIC-RELATED"/>
    <property type="match status" value="1"/>
</dbReference>